<dbReference type="InterPro" id="IPR032524">
    <property type="entry name" value="ABC_tran_C"/>
</dbReference>
<dbReference type="RefSeq" id="WP_154504406.1">
    <property type="nucleotide sequence ID" value="NZ_VUMN01000013.1"/>
</dbReference>
<evidence type="ECO:0000256" key="3">
    <source>
        <dbReference type="ARBA" id="ARBA00022840"/>
    </source>
</evidence>
<dbReference type="Proteomes" id="UP000461880">
    <property type="component" value="Unassembled WGS sequence"/>
</dbReference>
<dbReference type="GO" id="GO:0005524">
    <property type="term" value="F:ATP binding"/>
    <property type="evidence" value="ECO:0007669"/>
    <property type="project" value="UniProtKB-KW"/>
</dbReference>
<dbReference type="PROSITE" id="PS50893">
    <property type="entry name" value="ABC_TRANSPORTER_2"/>
    <property type="match status" value="2"/>
</dbReference>
<reference evidence="6 7" key="1">
    <citation type="submission" date="2019-08" db="EMBL/GenBank/DDBJ databases">
        <title>In-depth cultivation of the pig gut microbiome towards novel bacterial diversity and tailored functional studies.</title>
        <authorList>
            <person name="Wylensek D."/>
            <person name="Hitch T.C.A."/>
            <person name="Clavel T."/>
        </authorList>
    </citation>
    <scope>NUCLEOTIDE SEQUENCE [LARGE SCALE GENOMIC DNA]</scope>
    <source>
        <strain evidence="6 7">Oil+RF-744-GAM-WT-6</strain>
    </source>
</reference>
<evidence type="ECO:0000313" key="6">
    <source>
        <dbReference type="EMBL" id="MSS58590.1"/>
    </source>
</evidence>
<feature type="region of interest" description="Disordered" evidence="4">
    <location>
        <begin position="553"/>
        <end position="577"/>
    </location>
</feature>
<sequence length="577" mass="66537">MILSLEDVSYRYETEPILDHVNFVVNEKEKWGVVGLNGAGKSTLLKIMAEAEKPDSGTVTVLKKYRVSYCPQSMQFEPGKSVYETVSSALKEPAEVYQIRSVLNQFGITDQEQKIEVLSGGQQKRVALAIALIRKADLYLLDEPTNHLDQSMILWLERYLSHISGALVMVTHDRYFLSRITNHMVEIDRGHLYTYDGNYADYLEQRQIRRQQALAEDQKRRNFLRHEIEWIRAGAPARSTKQKSRIERYQKIASQEEFQEAGVLELKSAVSRLGRNTISAEHISKAYGDKVLFRDFSFNLDRMDRVGIIGPNGCGKSTLLKILMGQVQPDTGTVSIGETVKIGYFAQQNEVFKEDQRIIDYLEESGKVVMTADREEITAGQMLERFLFPKDKQYLPISKCSGGEKRRLYLCSVLMKAPNILILDEPTNDLDTDTMTILEDYLEDFRGAVLEVSHDRYFLDRTADRLFVFRNGEIRVVQQAYSDFLEQEEKVEKQKEAPVQKKPEKPVAKMSYKEKKELQDLEKKLPEMEEEIRKLEASMEGITDYGKIQSLSDELDRKRNEKEAAENRWLELSEKAE</sequence>
<evidence type="ECO:0000256" key="1">
    <source>
        <dbReference type="ARBA" id="ARBA00022737"/>
    </source>
</evidence>
<evidence type="ECO:0000259" key="5">
    <source>
        <dbReference type="PROSITE" id="PS50893"/>
    </source>
</evidence>
<accession>A0A7X2NSE6</accession>
<evidence type="ECO:0000256" key="2">
    <source>
        <dbReference type="ARBA" id="ARBA00022741"/>
    </source>
</evidence>
<proteinExistence type="predicted"/>
<keyword evidence="2" id="KW-0547">Nucleotide-binding</keyword>
<dbReference type="Pfam" id="PF16326">
    <property type="entry name" value="ABC_tran_CTD"/>
    <property type="match status" value="1"/>
</dbReference>
<dbReference type="SMART" id="SM00382">
    <property type="entry name" value="AAA"/>
    <property type="match status" value="2"/>
</dbReference>
<dbReference type="PROSITE" id="PS00211">
    <property type="entry name" value="ABC_TRANSPORTER_1"/>
    <property type="match status" value="1"/>
</dbReference>
<comment type="caution">
    <text evidence="6">The sequence shown here is derived from an EMBL/GenBank/DDBJ whole genome shotgun (WGS) entry which is preliminary data.</text>
</comment>
<dbReference type="Pfam" id="PF00005">
    <property type="entry name" value="ABC_tran"/>
    <property type="match status" value="2"/>
</dbReference>
<dbReference type="InterPro" id="IPR032781">
    <property type="entry name" value="ABC_tran_Xtn"/>
</dbReference>
<feature type="compositionally biased region" description="Basic and acidic residues" evidence="4">
    <location>
        <begin position="554"/>
        <end position="577"/>
    </location>
</feature>
<dbReference type="AlphaFoldDB" id="A0A7X2NSE6"/>
<feature type="domain" description="ABC transporter" evidence="5">
    <location>
        <begin position="278"/>
        <end position="496"/>
    </location>
</feature>
<evidence type="ECO:0000256" key="4">
    <source>
        <dbReference type="SAM" id="MobiDB-lite"/>
    </source>
</evidence>
<feature type="region of interest" description="Disordered" evidence="4">
    <location>
        <begin position="493"/>
        <end position="513"/>
    </location>
</feature>
<keyword evidence="1" id="KW-0677">Repeat</keyword>
<dbReference type="InterPro" id="IPR027417">
    <property type="entry name" value="P-loop_NTPase"/>
</dbReference>
<dbReference type="Gene3D" id="1.10.287.380">
    <property type="entry name" value="Valyl-tRNA synthetase, C-terminal domain"/>
    <property type="match status" value="1"/>
</dbReference>
<dbReference type="FunFam" id="3.40.50.300:FF:000309">
    <property type="entry name" value="ABC transporter ATP-binding protein"/>
    <property type="match status" value="1"/>
</dbReference>
<feature type="domain" description="ABC transporter" evidence="5">
    <location>
        <begin position="3"/>
        <end position="214"/>
    </location>
</feature>
<dbReference type="PANTHER" id="PTHR42855:SF1">
    <property type="entry name" value="ABC TRANSPORTER DOMAIN-CONTAINING PROTEIN"/>
    <property type="match status" value="1"/>
</dbReference>
<dbReference type="InterPro" id="IPR017871">
    <property type="entry name" value="ABC_transporter-like_CS"/>
</dbReference>
<dbReference type="InterPro" id="IPR037118">
    <property type="entry name" value="Val-tRNA_synth_C_sf"/>
</dbReference>
<dbReference type="InterPro" id="IPR003439">
    <property type="entry name" value="ABC_transporter-like_ATP-bd"/>
</dbReference>
<keyword evidence="7" id="KW-1185">Reference proteome</keyword>
<dbReference type="Gene3D" id="3.40.50.300">
    <property type="entry name" value="P-loop containing nucleotide triphosphate hydrolases"/>
    <property type="match status" value="2"/>
</dbReference>
<dbReference type="PANTHER" id="PTHR42855">
    <property type="entry name" value="ABC TRANSPORTER ATP-BINDING SUBUNIT"/>
    <property type="match status" value="1"/>
</dbReference>
<dbReference type="FunFam" id="3.40.50.300:FF:000011">
    <property type="entry name" value="Putative ABC transporter ATP-binding component"/>
    <property type="match status" value="1"/>
</dbReference>
<dbReference type="InterPro" id="IPR003593">
    <property type="entry name" value="AAA+_ATPase"/>
</dbReference>
<dbReference type="GO" id="GO:0016887">
    <property type="term" value="F:ATP hydrolysis activity"/>
    <property type="evidence" value="ECO:0007669"/>
    <property type="project" value="InterPro"/>
</dbReference>
<keyword evidence="3 6" id="KW-0067">ATP-binding</keyword>
<protein>
    <submittedName>
        <fullName evidence="6">ABC-F family ATP-binding cassette domain-containing protein</fullName>
    </submittedName>
</protein>
<dbReference type="CDD" id="cd03221">
    <property type="entry name" value="ABCF_EF-3"/>
    <property type="match status" value="2"/>
</dbReference>
<dbReference type="EMBL" id="VUMN01000013">
    <property type="protein sequence ID" value="MSS58590.1"/>
    <property type="molecule type" value="Genomic_DNA"/>
</dbReference>
<evidence type="ECO:0000313" key="7">
    <source>
        <dbReference type="Proteomes" id="UP000461880"/>
    </source>
</evidence>
<name>A0A7X2NSE6_9FIRM</name>
<dbReference type="GO" id="GO:0003677">
    <property type="term" value="F:DNA binding"/>
    <property type="evidence" value="ECO:0007669"/>
    <property type="project" value="InterPro"/>
</dbReference>
<dbReference type="SUPFAM" id="SSF52540">
    <property type="entry name" value="P-loop containing nucleoside triphosphate hydrolases"/>
    <property type="match status" value="2"/>
</dbReference>
<gene>
    <name evidence="6" type="ORF">FYJ51_06690</name>
</gene>
<dbReference type="InterPro" id="IPR051309">
    <property type="entry name" value="ABCF_ATPase"/>
</dbReference>
<organism evidence="6 7">
    <name type="scientific">Stecheria intestinalis</name>
    <dbReference type="NCBI Taxonomy" id="2606630"/>
    <lineage>
        <taxon>Bacteria</taxon>
        <taxon>Bacillati</taxon>
        <taxon>Bacillota</taxon>
        <taxon>Erysipelotrichia</taxon>
        <taxon>Erysipelotrichales</taxon>
        <taxon>Erysipelotrichaceae</taxon>
        <taxon>Stecheria</taxon>
    </lineage>
</organism>
<dbReference type="Pfam" id="PF12848">
    <property type="entry name" value="ABC_tran_Xtn"/>
    <property type="match status" value="1"/>
</dbReference>